<evidence type="ECO:0000256" key="2">
    <source>
        <dbReference type="ARBA" id="ARBA00022490"/>
    </source>
</evidence>
<comment type="function">
    <text evidence="11">Positively regulates the activity of the minus-end directed microtubule motor protein dynein. May enhance dynein-mediated microtubule sliding by targeting dynein to the microtubule plus end. Required for several dynein- and microtubule-dependent processes.</text>
</comment>
<evidence type="ECO:0000313" key="14">
    <source>
        <dbReference type="EnsemblMetazoa" id="tetur07g01270.1"/>
    </source>
</evidence>
<feature type="repeat" description="WD" evidence="12">
    <location>
        <begin position="383"/>
        <end position="417"/>
    </location>
</feature>
<dbReference type="GO" id="GO:0051225">
    <property type="term" value="P:spindle assembly"/>
    <property type="evidence" value="ECO:0007669"/>
    <property type="project" value="UniProtKB-ARBA"/>
</dbReference>
<evidence type="ECO:0000256" key="1">
    <source>
        <dbReference type="ARBA" id="ARBA00022448"/>
    </source>
</evidence>
<dbReference type="FunFam" id="2.130.10.10:FF:000342">
    <property type="entry name" value="Nuclear distribution protein PAC1"/>
    <property type="match status" value="1"/>
</dbReference>
<dbReference type="InterPro" id="IPR056795">
    <property type="entry name" value="PAC1-like_LisH-like_dom"/>
</dbReference>
<dbReference type="GO" id="GO:0005737">
    <property type="term" value="C:cytoplasm"/>
    <property type="evidence" value="ECO:0007669"/>
    <property type="project" value="UniProtKB-UniRule"/>
</dbReference>
<dbReference type="Pfam" id="PF24951">
    <property type="entry name" value="LisH_PAC1"/>
    <property type="match status" value="1"/>
</dbReference>
<dbReference type="STRING" id="32264.T1K8G7"/>
<evidence type="ECO:0000256" key="11">
    <source>
        <dbReference type="HAMAP-Rule" id="MF_03141"/>
    </source>
</evidence>
<feature type="repeat" description="WD" evidence="12">
    <location>
        <begin position="230"/>
        <end position="262"/>
    </location>
</feature>
<dbReference type="PANTHER" id="PTHR19848:SF8">
    <property type="entry name" value="F-BOX AND WD REPEAT DOMAIN CONTAINING 7"/>
    <property type="match status" value="1"/>
</dbReference>
<dbReference type="GO" id="GO:0051012">
    <property type="term" value="P:microtubule sliding"/>
    <property type="evidence" value="ECO:0007669"/>
    <property type="project" value="UniProtKB-UniRule"/>
</dbReference>
<keyword evidence="1 11" id="KW-0813">Transport</keyword>
<keyword evidence="7 11" id="KW-0498">Mitosis</keyword>
<feature type="domain" description="PAC1-like LisH-like dimerisation" evidence="13">
    <location>
        <begin position="7"/>
        <end position="41"/>
    </location>
</feature>
<dbReference type="Gene3D" id="2.130.10.10">
    <property type="entry name" value="YVTN repeat-like/Quinoprotein amine dehydrogenase"/>
    <property type="match status" value="1"/>
</dbReference>
<dbReference type="PROSITE" id="PS50896">
    <property type="entry name" value="LISH"/>
    <property type="match status" value="1"/>
</dbReference>
<evidence type="ECO:0000256" key="9">
    <source>
        <dbReference type="ARBA" id="ARBA00023212"/>
    </source>
</evidence>
<gene>
    <name evidence="14" type="primary">107361905</name>
</gene>
<feature type="repeat" description="WD" evidence="12">
    <location>
        <begin position="104"/>
        <end position="145"/>
    </location>
</feature>
<dbReference type="GO" id="GO:0070840">
    <property type="term" value="F:dynein complex binding"/>
    <property type="evidence" value="ECO:0007669"/>
    <property type="project" value="UniProtKB-UniRule"/>
</dbReference>
<sequence>MKMVLTTRQKDELNHAIADYLFSQGFNGALEIFKREAQMPSEIDKKYSGLLEKKWTSVIRLQKKVMDLEAKLSEAEKEYIGGAPTRERRSPTEWIPRPPEKFTLCGHRSTITRVIFHPVFSLLVSASEDATIKVWDYETGDYERTLKGHTDSVQDIAFDATGKLLASCSADMAIKLWDFQSYECLRTLHGHDHNVSSVTFMPTGDHIISCSRDKTIKKWEVATGYCVRTYAGHRDWVRMVRVNKDGTLIASCSKDHTIIIWNTSVNEHKLGTNEHKVVLKDHDHTVECIAWAPESAFTIVCEAAGNDNSRNNRTGPFLVSGSRDKTIRVWDVTIGICLFTLIGHDNWVRGVVWHPGGKYIISSSDDKTVRVWDIVNKRCSKTLEAHNHFCTTVDFHQTSPFVITGSVDQTIKVWECR</sequence>
<feature type="repeat" description="WD" evidence="12">
    <location>
        <begin position="188"/>
        <end position="229"/>
    </location>
</feature>
<feature type="repeat" description="WD" evidence="12">
    <location>
        <begin position="315"/>
        <end position="332"/>
    </location>
</feature>
<dbReference type="GO" id="GO:0051301">
    <property type="term" value="P:cell division"/>
    <property type="evidence" value="ECO:0007669"/>
    <property type="project" value="UniProtKB-KW"/>
</dbReference>
<keyword evidence="5 11" id="KW-0493">Microtubule</keyword>
<evidence type="ECO:0000313" key="15">
    <source>
        <dbReference type="Proteomes" id="UP000015104"/>
    </source>
</evidence>
<dbReference type="InterPro" id="IPR006594">
    <property type="entry name" value="LisH"/>
</dbReference>
<evidence type="ECO:0000256" key="10">
    <source>
        <dbReference type="ARBA" id="ARBA00023306"/>
    </source>
</evidence>
<keyword evidence="10 11" id="KW-0131">Cell cycle</keyword>
<dbReference type="GO" id="GO:0051299">
    <property type="term" value="P:centrosome separation"/>
    <property type="evidence" value="ECO:0007669"/>
    <property type="project" value="UniProtKB-ARBA"/>
</dbReference>
<dbReference type="InterPro" id="IPR037190">
    <property type="entry name" value="LIS1_N"/>
</dbReference>
<dbReference type="GO" id="GO:0007154">
    <property type="term" value="P:cell communication"/>
    <property type="evidence" value="ECO:0007669"/>
    <property type="project" value="UniProtKB-ARBA"/>
</dbReference>
<dbReference type="HAMAP" id="MF_03141">
    <property type="entry name" value="lis1"/>
    <property type="match status" value="1"/>
</dbReference>
<comment type="subcellular location">
    <subcellularLocation>
        <location evidence="11">Cytoplasm</location>
        <location evidence="11">Cytoskeleton</location>
    </subcellularLocation>
    <subcellularLocation>
        <location evidence="11">Cytoplasm</location>
        <location evidence="11">Cytoskeleton</location>
        <location evidence="11">Microtubule organizing center</location>
        <location evidence="11">Centrosome</location>
    </subcellularLocation>
    <text evidence="11">Localizes to the plus end of microtubules and to the centrosome.</text>
</comment>
<dbReference type="CDD" id="cd00200">
    <property type="entry name" value="WD40"/>
    <property type="match status" value="1"/>
</dbReference>
<dbReference type="InterPro" id="IPR036322">
    <property type="entry name" value="WD40_repeat_dom_sf"/>
</dbReference>
<dbReference type="Pfam" id="PF00400">
    <property type="entry name" value="WD40"/>
    <property type="match status" value="7"/>
</dbReference>
<accession>T1K8G7</accession>
<dbReference type="PROSITE" id="PS00678">
    <property type="entry name" value="WD_REPEATS_1"/>
    <property type="match status" value="4"/>
</dbReference>
<dbReference type="EMBL" id="CAEY01001874">
    <property type="status" value="NOT_ANNOTATED_CDS"/>
    <property type="molecule type" value="Genomic_DNA"/>
</dbReference>
<dbReference type="GO" id="GO:0005874">
    <property type="term" value="C:microtubule"/>
    <property type="evidence" value="ECO:0007669"/>
    <property type="project" value="UniProtKB-KW"/>
</dbReference>
<dbReference type="AlphaFoldDB" id="T1K8G7"/>
<evidence type="ECO:0000259" key="13">
    <source>
        <dbReference type="Pfam" id="PF24951"/>
    </source>
</evidence>
<reference evidence="14" key="2">
    <citation type="submission" date="2015-06" db="UniProtKB">
        <authorList>
            <consortium name="EnsemblMetazoa"/>
        </authorList>
    </citation>
    <scope>IDENTIFICATION</scope>
</reference>
<feature type="repeat" description="WD" evidence="12">
    <location>
        <begin position="146"/>
        <end position="187"/>
    </location>
</feature>
<name>T1K8G7_TETUR</name>
<keyword evidence="4 11" id="KW-0132">Cell division</keyword>
<dbReference type="OrthoDB" id="674604at2759"/>
<keyword evidence="3 12" id="KW-0853">WD repeat</keyword>
<comment type="similarity">
    <text evidence="11">Belongs to the WD repeat LIS1/nudF family.</text>
</comment>
<evidence type="ECO:0000256" key="6">
    <source>
        <dbReference type="ARBA" id="ARBA00022737"/>
    </source>
</evidence>
<dbReference type="SMART" id="SM00320">
    <property type="entry name" value="WD40"/>
    <property type="match status" value="7"/>
</dbReference>
<dbReference type="eggNOG" id="KOG0295">
    <property type="taxonomic scope" value="Eukaryota"/>
</dbReference>
<dbReference type="GO" id="GO:0005813">
    <property type="term" value="C:centrosome"/>
    <property type="evidence" value="ECO:0007669"/>
    <property type="project" value="UniProtKB-SubCell"/>
</dbReference>
<dbReference type="PANTHER" id="PTHR19848">
    <property type="entry name" value="WD40 REPEAT PROTEIN"/>
    <property type="match status" value="1"/>
</dbReference>
<keyword evidence="8 11" id="KW-0175">Coiled coil</keyword>
<evidence type="ECO:0000256" key="8">
    <source>
        <dbReference type="ARBA" id="ARBA00023054"/>
    </source>
</evidence>
<dbReference type="InterPro" id="IPR020472">
    <property type="entry name" value="WD40_PAC1"/>
</dbReference>
<dbReference type="GO" id="GO:0030286">
    <property type="term" value="C:dynein complex"/>
    <property type="evidence" value="ECO:0007669"/>
    <property type="project" value="UniProtKB-ARBA"/>
</dbReference>
<dbReference type="Gene3D" id="1.20.960.30">
    <property type="match status" value="1"/>
</dbReference>
<comment type="domain">
    <text evidence="11">Dimerization mediated by the LisH domain may be required to activate dynein.</text>
</comment>
<feature type="repeat" description="WD" evidence="12">
    <location>
        <begin position="341"/>
        <end position="382"/>
    </location>
</feature>
<dbReference type="SUPFAM" id="SSF109925">
    <property type="entry name" value="Lissencephaly-1 protein (Lis-1, PAF-AH alpha) N-terminal domain"/>
    <property type="match status" value="1"/>
</dbReference>
<keyword evidence="2 11" id="KW-0963">Cytoplasm</keyword>
<dbReference type="GO" id="GO:0000132">
    <property type="term" value="P:establishment of mitotic spindle orientation"/>
    <property type="evidence" value="ECO:0007669"/>
    <property type="project" value="UniProtKB-UniRule"/>
</dbReference>
<dbReference type="GO" id="GO:0023052">
    <property type="term" value="P:signaling"/>
    <property type="evidence" value="ECO:0007669"/>
    <property type="project" value="UniProtKB-ARBA"/>
</dbReference>
<evidence type="ECO:0000256" key="4">
    <source>
        <dbReference type="ARBA" id="ARBA00022618"/>
    </source>
</evidence>
<protein>
    <recommendedName>
        <fullName evidence="11">Lissencephaly-1 homolog</fullName>
    </recommendedName>
</protein>
<keyword evidence="6" id="KW-0677">Repeat</keyword>
<evidence type="ECO:0000256" key="5">
    <source>
        <dbReference type="ARBA" id="ARBA00022701"/>
    </source>
</evidence>
<dbReference type="InterPro" id="IPR019775">
    <property type="entry name" value="WD40_repeat_CS"/>
</dbReference>
<dbReference type="HOGENOM" id="CLU_000288_57_15_1"/>
<dbReference type="InterPro" id="IPR017252">
    <property type="entry name" value="Dynein_regulator_LIS1"/>
</dbReference>
<dbReference type="SUPFAM" id="SSF50978">
    <property type="entry name" value="WD40 repeat-like"/>
    <property type="match status" value="1"/>
</dbReference>
<organism evidence="14 15">
    <name type="scientific">Tetranychus urticae</name>
    <name type="common">Two-spotted spider mite</name>
    <dbReference type="NCBI Taxonomy" id="32264"/>
    <lineage>
        <taxon>Eukaryota</taxon>
        <taxon>Metazoa</taxon>
        <taxon>Ecdysozoa</taxon>
        <taxon>Arthropoda</taxon>
        <taxon>Chelicerata</taxon>
        <taxon>Arachnida</taxon>
        <taxon>Acari</taxon>
        <taxon>Acariformes</taxon>
        <taxon>Trombidiformes</taxon>
        <taxon>Prostigmata</taxon>
        <taxon>Eleutherengona</taxon>
        <taxon>Raphignathae</taxon>
        <taxon>Tetranychoidea</taxon>
        <taxon>Tetranychidae</taxon>
        <taxon>Tetranychus</taxon>
    </lineage>
</organism>
<dbReference type="InterPro" id="IPR001680">
    <property type="entry name" value="WD40_rpt"/>
</dbReference>
<dbReference type="SMART" id="SM00667">
    <property type="entry name" value="LisH"/>
    <property type="match status" value="1"/>
</dbReference>
<dbReference type="PIRSF" id="PIRSF037647">
    <property type="entry name" value="Dynein_regulator_Lis1"/>
    <property type="match status" value="1"/>
</dbReference>
<proteinExistence type="inferred from homology"/>
<evidence type="ECO:0000256" key="3">
    <source>
        <dbReference type="ARBA" id="ARBA00022574"/>
    </source>
</evidence>
<keyword evidence="15" id="KW-1185">Reference proteome</keyword>
<dbReference type="GO" id="GO:0006909">
    <property type="term" value="P:phagocytosis"/>
    <property type="evidence" value="ECO:0007669"/>
    <property type="project" value="UniProtKB-ARBA"/>
</dbReference>
<evidence type="ECO:0000256" key="12">
    <source>
        <dbReference type="PROSITE-ProRule" id="PRU00221"/>
    </source>
</evidence>
<dbReference type="PRINTS" id="PR00320">
    <property type="entry name" value="GPROTEINBRPT"/>
</dbReference>
<keyword evidence="9 11" id="KW-0206">Cytoskeleton</keyword>
<dbReference type="KEGG" id="tut:107361905"/>
<dbReference type="FunFam" id="1.20.960.30:FF:000002">
    <property type="entry name" value="Platelet-activating factor acetylhydrolase ib"/>
    <property type="match status" value="1"/>
</dbReference>
<dbReference type="PROSITE" id="PS50082">
    <property type="entry name" value="WD_REPEATS_2"/>
    <property type="match status" value="7"/>
</dbReference>
<evidence type="ECO:0000256" key="7">
    <source>
        <dbReference type="ARBA" id="ARBA00022776"/>
    </source>
</evidence>
<reference evidence="15" key="1">
    <citation type="submission" date="2011-08" db="EMBL/GenBank/DDBJ databases">
        <authorList>
            <person name="Rombauts S."/>
        </authorList>
    </citation>
    <scope>NUCLEOTIDE SEQUENCE</scope>
    <source>
        <strain evidence="15">London</strain>
    </source>
</reference>
<dbReference type="Proteomes" id="UP000015104">
    <property type="component" value="Unassembled WGS sequence"/>
</dbReference>
<dbReference type="PROSITE" id="PS50294">
    <property type="entry name" value="WD_REPEATS_REGION"/>
    <property type="match status" value="6"/>
</dbReference>
<dbReference type="EnsemblMetazoa" id="tetur07g01270.1">
    <property type="protein sequence ID" value="tetur07g01270.1"/>
    <property type="gene ID" value="tetur07g01270"/>
</dbReference>
<dbReference type="OMA" id="WHVATKE"/>
<dbReference type="InterPro" id="IPR015943">
    <property type="entry name" value="WD40/YVTN_repeat-like_dom_sf"/>
</dbReference>